<name>A0A8D8H0Z5_CULPI</name>
<protein>
    <submittedName>
        <fullName evidence="1">(northern house mosquito) hypothetical protein</fullName>
    </submittedName>
</protein>
<proteinExistence type="predicted"/>
<organism evidence="1">
    <name type="scientific">Culex pipiens</name>
    <name type="common">House mosquito</name>
    <dbReference type="NCBI Taxonomy" id="7175"/>
    <lineage>
        <taxon>Eukaryota</taxon>
        <taxon>Metazoa</taxon>
        <taxon>Ecdysozoa</taxon>
        <taxon>Arthropoda</taxon>
        <taxon>Hexapoda</taxon>
        <taxon>Insecta</taxon>
        <taxon>Pterygota</taxon>
        <taxon>Neoptera</taxon>
        <taxon>Endopterygota</taxon>
        <taxon>Diptera</taxon>
        <taxon>Nematocera</taxon>
        <taxon>Culicoidea</taxon>
        <taxon>Culicidae</taxon>
        <taxon>Culicinae</taxon>
        <taxon>Culicini</taxon>
        <taxon>Culex</taxon>
        <taxon>Culex</taxon>
    </lineage>
</organism>
<dbReference type="AlphaFoldDB" id="A0A8D8H0Z5"/>
<sequence length="264" mass="29776">MIELLVRTVGQLPVEHFVLLVLHRSTLLVGFVRGPNVDDRGEVAEALRVQLDVIGLDAAQVANVEPREVLERRHNVHLVLHRFPLVGDHLRQVQLARSSLSVLEQLLQGHVSLREHLREAGSDAPVLHQLQDVSPILGQPNRRQIVEQRRVALGYVADVLLQAVRERALRVLVDALDEIVFLFVDGWLVHFVLRITALDVGERGELFDDVQLGFGFQQLGDVLFVELCVRGCCCCGGWWRGGWRGCLSLFWFDRYSDAWGGDAH</sequence>
<reference evidence="1" key="1">
    <citation type="submission" date="2021-05" db="EMBL/GenBank/DDBJ databases">
        <authorList>
            <person name="Alioto T."/>
            <person name="Alioto T."/>
            <person name="Gomez Garrido J."/>
        </authorList>
    </citation>
    <scope>NUCLEOTIDE SEQUENCE</scope>
</reference>
<dbReference type="EMBL" id="HBUE01193024">
    <property type="protein sequence ID" value="CAG6526078.1"/>
    <property type="molecule type" value="Transcribed_RNA"/>
</dbReference>
<evidence type="ECO:0000313" key="1">
    <source>
        <dbReference type="EMBL" id="CAG6526078.1"/>
    </source>
</evidence>
<dbReference type="EMBL" id="HBUE01298977">
    <property type="protein sequence ID" value="CAG6577788.1"/>
    <property type="molecule type" value="Transcribed_RNA"/>
</dbReference>
<accession>A0A8D8H0Z5</accession>